<proteinExistence type="predicted"/>
<keyword evidence="4" id="KW-1185">Reference proteome</keyword>
<comment type="caution">
    <text evidence="3">The sequence shown here is derived from an EMBL/GenBank/DDBJ whole genome shotgun (WGS) entry which is preliminary data.</text>
</comment>
<sequence length="451" mass="51521">MRKNRNQRHKHSLQNPTEPDVDMPIVSTVSEFSHQEQHNNTLFSTDDDGRVPEGEQIQQTYSKTMRGKAFESCSRSLPLKSPQRKSTPEMGTTIPVYIPQFLKFLIDIIIGALGFLKPLFSILLAIILFVSVVKYGFYLVSDTIVNTTCSVPIIHSYLQICQTPAVPDFSNYVKAQEMLYERMVLQAKEQDSISAMDLKRVELATRDLQVMIKYSNLLSADLFQEKLGDYLIHSRQFGKDIQSLQAQSKGVIDNLITYNSFTLRKLANAKAQRLSRQDLRVVYESAMSLVEKEARRLILAIERAQMSMAELEQDLYAVHEISAQEKSYQETDKPNVLADLGNLVQGKGLRRPLVEENLKLLTDFDIQRIRASHHLMLMLDAMEAFQMDLEELRTHVVSPIIAPDALSLEIHIENIDKAIQRLKDGKVIMWKDQHEKNKNKVKKGETITEGT</sequence>
<gene>
    <name evidence="3" type="ORF">BDA99DRAFT_514909</name>
</gene>
<reference evidence="3" key="1">
    <citation type="journal article" date="2022" name="IScience">
        <title>Evolution of zygomycete secretomes and the origins of terrestrial fungal ecologies.</title>
        <authorList>
            <person name="Chang Y."/>
            <person name="Wang Y."/>
            <person name="Mondo S."/>
            <person name="Ahrendt S."/>
            <person name="Andreopoulos W."/>
            <person name="Barry K."/>
            <person name="Beard J."/>
            <person name="Benny G.L."/>
            <person name="Blankenship S."/>
            <person name="Bonito G."/>
            <person name="Cuomo C."/>
            <person name="Desiro A."/>
            <person name="Gervers K.A."/>
            <person name="Hundley H."/>
            <person name="Kuo A."/>
            <person name="LaButti K."/>
            <person name="Lang B.F."/>
            <person name="Lipzen A."/>
            <person name="O'Donnell K."/>
            <person name="Pangilinan J."/>
            <person name="Reynolds N."/>
            <person name="Sandor L."/>
            <person name="Smith M.E."/>
            <person name="Tsang A."/>
            <person name="Grigoriev I.V."/>
            <person name="Stajich J.E."/>
            <person name="Spatafora J.W."/>
        </authorList>
    </citation>
    <scope>NUCLEOTIDE SEQUENCE</scope>
    <source>
        <strain evidence="3">RSA 2281</strain>
    </source>
</reference>
<feature type="compositionally biased region" description="Basic residues" evidence="1">
    <location>
        <begin position="1"/>
        <end position="12"/>
    </location>
</feature>
<evidence type="ECO:0000256" key="2">
    <source>
        <dbReference type="SAM" id="Phobius"/>
    </source>
</evidence>
<dbReference type="EMBL" id="JAIXMP010000019">
    <property type="protein sequence ID" value="KAI9257968.1"/>
    <property type="molecule type" value="Genomic_DNA"/>
</dbReference>
<keyword evidence="2" id="KW-0812">Transmembrane</keyword>
<accession>A0AAD5PBY3</accession>
<organism evidence="3 4">
    <name type="scientific">Phascolomyces articulosus</name>
    <dbReference type="NCBI Taxonomy" id="60185"/>
    <lineage>
        <taxon>Eukaryota</taxon>
        <taxon>Fungi</taxon>
        <taxon>Fungi incertae sedis</taxon>
        <taxon>Mucoromycota</taxon>
        <taxon>Mucoromycotina</taxon>
        <taxon>Mucoromycetes</taxon>
        <taxon>Mucorales</taxon>
        <taxon>Lichtheimiaceae</taxon>
        <taxon>Phascolomyces</taxon>
    </lineage>
</organism>
<dbReference type="Proteomes" id="UP001209540">
    <property type="component" value="Unassembled WGS sequence"/>
</dbReference>
<dbReference type="AlphaFoldDB" id="A0AAD5PBY3"/>
<feature type="transmembrane region" description="Helical" evidence="2">
    <location>
        <begin position="119"/>
        <end position="140"/>
    </location>
</feature>
<keyword evidence="2" id="KW-1133">Transmembrane helix</keyword>
<feature type="region of interest" description="Disordered" evidence="1">
    <location>
        <begin position="1"/>
        <end position="23"/>
    </location>
</feature>
<reference evidence="3" key="2">
    <citation type="submission" date="2023-02" db="EMBL/GenBank/DDBJ databases">
        <authorList>
            <consortium name="DOE Joint Genome Institute"/>
            <person name="Mondo S.J."/>
            <person name="Chang Y."/>
            <person name="Wang Y."/>
            <person name="Ahrendt S."/>
            <person name="Andreopoulos W."/>
            <person name="Barry K."/>
            <person name="Beard J."/>
            <person name="Benny G.L."/>
            <person name="Blankenship S."/>
            <person name="Bonito G."/>
            <person name="Cuomo C."/>
            <person name="Desiro A."/>
            <person name="Gervers K.A."/>
            <person name="Hundley H."/>
            <person name="Kuo A."/>
            <person name="LaButti K."/>
            <person name="Lang B.F."/>
            <person name="Lipzen A."/>
            <person name="O'Donnell K."/>
            <person name="Pangilinan J."/>
            <person name="Reynolds N."/>
            <person name="Sandor L."/>
            <person name="Smith M.W."/>
            <person name="Tsang A."/>
            <person name="Grigoriev I.V."/>
            <person name="Stajich J.E."/>
            <person name="Spatafora J.W."/>
        </authorList>
    </citation>
    <scope>NUCLEOTIDE SEQUENCE</scope>
    <source>
        <strain evidence="3">RSA 2281</strain>
    </source>
</reference>
<evidence type="ECO:0000313" key="3">
    <source>
        <dbReference type="EMBL" id="KAI9257968.1"/>
    </source>
</evidence>
<evidence type="ECO:0000313" key="4">
    <source>
        <dbReference type="Proteomes" id="UP001209540"/>
    </source>
</evidence>
<keyword evidence="2" id="KW-0472">Membrane</keyword>
<evidence type="ECO:0000256" key="1">
    <source>
        <dbReference type="SAM" id="MobiDB-lite"/>
    </source>
</evidence>
<protein>
    <submittedName>
        <fullName evidence="3">Uncharacterized protein</fullName>
    </submittedName>
</protein>
<name>A0AAD5PBY3_9FUNG</name>